<dbReference type="EMBL" id="MPDK01000017">
    <property type="protein sequence ID" value="PWI57181.1"/>
    <property type="molecule type" value="Genomic_DNA"/>
</dbReference>
<sequence>MGRHNRLLIPEARTAMAELKKEVVREVSSVQSIEKRHEVEVDQPMTTHDAGKLGGAIGGEMMKRLIELAQQELTGTITSSDK</sequence>
<reference evidence="1 2" key="1">
    <citation type="submission" date="2016-11" db="EMBL/GenBank/DDBJ databases">
        <title>Comparative genomics of Acidibacillus ferroxidans species.</title>
        <authorList>
            <person name="Oliveira G."/>
            <person name="Nunes G."/>
            <person name="Oliveira R."/>
            <person name="Araujo F."/>
            <person name="Salim A."/>
            <person name="Scholte L."/>
            <person name="Morais D."/>
            <person name="Nancucheo I."/>
            <person name="Johnson D.B."/>
            <person name="Grail B."/>
            <person name="Bittencourt J."/>
            <person name="Valadares R."/>
        </authorList>
    </citation>
    <scope>NUCLEOTIDE SEQUENCE [LARGE SCALE GENOMIC DNA]</scope>
    <source>
        <strain evidence="1 2">Y002</strain>
    </source>
</reference>
<accession>A0A2U3D7D9</accession>
<dbReference type="GO" id="GO:0003690">
    <property type="term" value="F:double-stranded DNA binding"/>
    <property type="evidence" value="ECO:0007669"/>
    <property type="project" value="InterPro"/>
</dbReference>
<dbReference type="Gene3D" id="6.10.10.80">
    <property type="entry name" value="Small, acid-soluble spore protein, alpha/beta type-like"/>
    <property type="match status" value="1"/>
</dbReference>
<proteinExistence type="predicted"/>
<dbReference type="Proteomes" id="UP000245380">
    <property type="component" value="Unassembled WGS sequence"/>
</dbReference>
<dbReference type="OrthoDB" id="1683773at2"/>
<evidence type="ECO:0000313" key="2">
    <source>
        <dbReference type="Proteomes" id="UP000245380"/>
    </source>
</evidence>
<dbReference type="GO" id="GO:0006265">
    <property type="term" value="P:DNA topological change"/>
    <property type="evidence" value="ECO:0007669"/>
    <property type="project" value="InterPro"/>
</dbReference>
<name>A0A2U3D7D9_SULT2</name>
<dbReference type="InterPro" id="IPR038300">
    <property type="entry name" value="SASP_sf_alpha/beta"/>
</dbReference>
<dbReference type="AlphaFoldDB" id="A0A2U3D7D9"/>
<keyword evidence="2" id="KW-1185">Reference proteome</keyword>
<comment type="caution">
    <text evidence="1">The sequence shown here is derived from an EMBL/GenBank/DDBJ whole genome shotgun (WGS) entry which is preliminary data.</text>
</comment>
<evidence type="ECO:0008006" key="3">
    <source>
        <dbReference type="Google" id="ProtNLM"/>
    </source>
</evidence>
<evidence type="ECO:0000313" key="1">
    <source>
        <dbReference type="EMBL" id="PWI57181.1"/>
    </source>
</evidence>
<organism evidence="1 2">
    <name type="scientific">Sulfoacidibacillus thermotolerans</name>
    <name type="common">Acidibacillus sulfuroxidans</name>
    <dbReference type="NCBI Taxonomy" id="1765684"/>
    <lineage>
        <taxon>Bacteria</taxon>
        <taxon>Bacillati</taxon>
        <taxon>Bacillota</taxon>
        <taxon>Bacilli</taxon>
        <taxon>Bacillales</taxon>
        <taxon>Alicyclobacillaceae</taxon>
        <taxon>Sulfoacidibacillus</taxon>
    </lineage>
</organism>
<protein>
    <recommendedName>
        <fullName evidence="3">Alpha/beta hydrolase</fullName>
    </recommendedName>
</protein>
<dbReference type="RefSeq" id="WP_109431044.1">
    <property type="nucleotide sequence ID" value="NZ_MPDK01000017.1"/>
</dbReference>
<dbReference type="Pfam" id="PF00269">
    <property type="entry name" value="SASP"/>
    <property type="match status" value="1"/>
</dbReference>
<dbReference type="InterPro" id="IPR001448">
    <property type="entry name" value="SASP_alpha/beta-type"/>
</dbReference>
<gene>
    <name evidence="1" type="ORF">BM613_09950</name>
</gene>